<gene>
    <name evidence="2" type="ordered locus">TASI_0374</name>
</gene>
<dbReference type="HOGENOM" id="CLU_1073364_0_0_4"/>
<proteinExistence type="predicted"/>
<name>G4QCM5_TAYAM</name>
<keyword evidence="1" id="KW-0732">Signal</keyword>
<dbReference type="EMBL" id="CP003059">
    <property type="protein sequence ID" value="AEP36155.1"/>
    <property type="molecule type" value="Genomic_DNA"/>
</dbReference>
<dbReference type="InterPro" id="IPR007497">
    <property type="entry name" value="SIMPL/DUF541"/>
</dbReference>
<dbReference type="GO" id="GO:0006974">
    <property type="term" value="P:DNA damage response"/>
    <property type="evidence" value="ECO:0007669"/>
    <property type="project" value="TreeGrafter"/>
</dbReference>
<evidence type="ECO:0000256" key="1">
    <source>
        <dbReference type="SAM" id="SignalP"/>
    </source>
</evidence>
<sequence length="259" mass="28993">MTKSFFKIPLIAIALSTAFIAPIQAQTQEPSDTEAKEEKTRFKPIDSPKFNVSASVRKKVTADYVELILRKELSGKDLDSMTKEINKAMDEVIQKAKEFPDLEISTNNYNFWKEYSGRYSSSESFKPENIIWNVQGSVIVASSDHKKVEEFIKSIGTTMIPDNINFSLTPEARKKAESEILQQAADEFKAKADTVTKAFGFTSYTIGKVTMNKSEPGYYNYGYRGMADSSKAMVTSNGVPLAPNSIDVHVRFSGEIYPK</sequence>
<feature type="signal peptide" evidence="1">
    <location>
        <begin position="1"/>
        <end position="25"/>
    </location>
</feature>
<dbReference type="AlphaFoldDB" id="G4QCM5"/>
<dbReference type="Gene3D" id="3.30.110.170">
    <property type="entry name" value="Protein of unknown function (DUF541), domain 1"/>
    <property type="match status" value="1"/>
</dbReference>
<feature type="chain" id="PRO_5003467127" evidence="1">
    <location>
        <begin position="26"/>
        <end position="259"/>
    </location>
</feature>
<organism evidence="2 3">
    <name type="scientific">Taylorella asinigenitalis (strain MCE3)</name>
    <dbReference type="NCBI Taxonomy" id="1008459"/>
    <lineage>
        <taxon>Bacteria</taxon>
        <taxon>Pseudomonadati</taxon>
        <taxon>Pseudomonadota</taxon>
        <taxon>Betaproteobacteria</taxon>
        <taxon>Burkholderiales</taxon>
        <taxon>Alcaligenaceae</taxon>
        <taxon>Taylorella</taxon>
    </lineage>
</organism>
<keyword evidence="3" id="KW-1185">Reference proteome</keyword>
<reference evidence="2 3" key="2">
    <citation type="journal article" date="2012" name="PLoS ONE">
        <title>Genomic characterization of the taylorella genus.</title>
        <authorList>
            <person name="Hebert L."/>
            <person name="Moumen B."/>
            <person name="Pons N."/>
            <person name="Duquesne F."/>
            <person name="Breuil M.F."/>
            <person name="Goux D."/>
            <person name="Batto J.M."/>
            <person name="Laugier C."/>
            <person name="Renault P."/>
            <person name="Petry S."/>
        </authorList>
    </citation>
    <scope>NUCLEOTIDE SEQUENCE [LARGE SCALE GENOMIC DNA]</scope>
    <source>
        <strain evidence="2 3">MCE3</strain>
    </source>
</reference>
<dbReference type="InterPro" id="IPR052022">
    <property type="entry name" value="26kDa_periplasmic_antigen"/>
</dbReference>
<dbReference type="OrthoDB" id="7062395at2"/>
<protein>
    <submittedName>
        <fullName evidence="2">Putative exported protein</fullName>
    </submittedName>
</protein>
<evidence type="ECO:0000313" key="3">
    <source>
        <dbReference type="Proteomes" id="UP000009284"/>
    </source>
</evidence>
<accession>G4QCM5</accession>
<dbReference type="Gene3D" id="3.30.70.2970">
    <property type="entry name" value="Protein of unknown function (DUF541), domain 2"/>
    <property type="match status" value="1"/>
</dbReference>
<dbReference type="RefSeq" id="WP_014111053.1">
    <property type="nucleotide sequence ID" value="NC_016043.1"/>
</dbReference>
<dbReference type="KEGG" id="tas:TASI_0374"/>
<dbReference type="STRING" id="1008459.TASI_0374"/>
<evidence type="ECO:0000313" key="2">
    <source>
        <dbReference type="EMBL" id="AEP36155.1"/>
    </source>
</evidence>
<dbReference type="Proteomes" id="UP000009284">
    <property type="component" value="Chromosome"/>
</dbReference>
<dbReference type="eggNOG" id="COG2968">
    <property type="taxonomic scope" value="Bacteria"/>
</dbReference>
<dbReference type="PANTHER" id="PTHR34387:SF2">
    <property type="entry name" value="SLR1258 PROTEIN"/>
    <property type="match status" value="1"/>
</dbReference>
<dbReference type="PANTHER" id="PTHR34387">
    <property type="entry name" value="SLR1258 PROTEIN"/>
    <property type="match status" value="1"/>
</dbReference>
<reference key="1">
    <citation type="submission" date="2011-09" db="EMBL/GenBank/DDBJ databases">
        <title>Genomic characterization of the Taylorella genus.</title>
        <authorList>
            <person name="Hebert L."/>
            <person name="Moumen B."/>
            <person name="Pons N."/>
            <person name="Duquesne F."/>
            <person name="Breuil M.-F."/>
            <person name="Goux D."/>
            <person name="Batto J.-M."/>
            <person name="Renault P."/>
            <person name="Laugier C."/>
            <person name="Petry S."/>
        </authorList>
    </citation>
    <scope>NUCLEOTIDE SEQUENCE</scope>
    <source>
        <strain>MCE3</strain>
    </source>
</reference>
<dbReference type="Pfam" id="PF04402">
    <property type="entry name" value="SIMPL"/>
    <property type="match status" value="1"/>
</dbReference>